<dbReference type="Gene3D" id="3.40.50.1820">
    <property type="entry name" value="alpha/beta hydrolase"/>
    <property type="match status" value="1"/>
</dbReference>
<feature type="compositionally biased region" description="Basic and acidic residues" evidence="1">
    <location>
        <begin position="19"/>
        <end position="30"/>
    </location>
</feature>
<name>A0A895YE69_9ACTN</name>
<reference evidence="2" key="1">
    <citation type="submission" date="2021-02" db="EMBL/GenBank/DDBJ databases">
        <title>Natrosporangium hydrolyticum gen. nov., sp. nov, a haloalkaliphilic actinobacterium from a soda solonchak soil.</title>
        <authorList>
            <person name="Sorokin D.Y."/>
            <person name="Khijniak T.V."/>
            <person name="Zakharycheva A.P."/>
            <person name="Boueva O.V."/>
            <person name="Ariskina E.V."/>
            <person name="Hahnke R.L."/>
            <person name="Bunk B."/>
            <person name="Sproer C."/>
            <person name="Schumann P."/>
            <person name="Evtushenko L.I."/>
            <person name="Kublanov I.V."/>
        </authorList>
    </citation>
    <scope>NUCLEOTIDE SEQUENCE</scope>
    <source>
        <strain evidence="2">DSM 106523</strain>
    </source>
</reference>
<dbReference type="InterPro" id="IPR029058">
    <property type="entry name" value="AB_hydrolase_fold"/>
</dbReference>
<sequence length="506" mass="56484">MAEQNDARSQSRQSSDSGPEEKSGGQKDNGETATPIDELVVTRHTVRIADGTELAYTATCGRVVLRQEVAEEDKFRGHRPKAEVFLTAYTLDDADARQRPVTFAFNGGPGSSSVWLHLGLLGPRLADSGDVEQLTPPPYGLVDNPHTLLAHSDLVFIDPVSTGYSRPTEGEKAKEFHGYQADLESVGEVIRLWTTRQRRWLSPKYLCGESYGTLRAAGLARHLQRTYGMNLNGLMLVSTVLDIGLLRGNGHNDNPYVMFLPTYAAVAHYHGLHGDRPLREVLDEAEAYAEREYPYILSRGSRLSAEERAAAVGKLASLTGLSEDYVDRVDLRVEHIRFFTELLRHRRQTVGRLDARFTGWESDYGKEHWSGDPSHEAINGAFTAAFNHYVRDELEFSSDLPYQILSFEVNSSWSYKEFEGISVSVADKLAEAMRGNPHLRVYVGSGYYDGATPYFAADHTVAHLAIPEQLRENLTAEYYPAGHMMYVHEPSRIEQAAHLAAFVNPH</sequence>
<evidence type="ECO:0000313" key="2">
    <source>
        <dbReference type="EMBL" id="QSB13733.1"/>
    </source>
</evidence>
<dbReference type="InterPro" id="IPR001563">
    <property type="entry name" value="Peptidase_S10"/>
</dbReference>
<evidence type="ECO:0000313" key="3">
    <source>
        <dbReference type="Proteomes" id="UP000662857"/>
    </source>
</evidence>
<gene>
    <name evidence="2" type="ORF">JQS43_19475</name>
</gene>
<feature type="compositionally biased region" description="Low complexity" evidence="1">
    <location>
        <begin position="7"/>
        <end position="17"/>
    </location>
</feature>
<dbReference type="KEGG" id="nhy:JQS43_19475"/>
<protein>
    <submittedName>
        <fullName evidence="2">Peptidase S10</fullName>
    </submittedName>
</protein>
<dbReference type="RefSeq" id="WP_239675836.1">
    <property type="nucleotide sequence ID" value="NZ_CP070499.1"/>
</dbReference>
<dbReference type="GO" id="GO:0004185">
    <property type="term" value="F:serine-type carboxypeptidase activity"/>
    <property type="evidence" value="ECO:0007669"/>
    <property type="project" value="InterPro"/>
</dbReference>
<dbReference type="GO" id="GO:0006508">
    <property type="term" value="P:proteolysis"/>
    <property type="evidence" value="ECO:0007669"/>
    <property type="project" value="InterPro"/>
</dbReference>
<dbReference type="Proteomes" id="UP000662857">
    <property type="component" value="Chromosome"/>
</dbReference>
<dbReference type="AlphaFoldDB" id="A0A895YE69"/>
<dbReference type="EMBL" id="CP070499">
    <property type="protein sequence ID" value="QSB13733.1"/>
    <property type="molecule type" value="Genomic_DNA"/>
</dbReference>
<evidence type="ECO:0000256" key="1">
    <source>
        <dbReference type="SAM" id="MobiDB-lite"/>
    </source>
</evidence>
<keyword evidence="3" id="KW-1185">Reference proteome</keyword>
<dbReference type="SUPFAM" id="SSF53474">
    <property type="entry name" value="alpha/beta-Hydrolases"/>
    <property type="match status" value="1"/>
</dbReference>
<dbReference type="Pfam" id="PF00450">
    <property type="entry name" value="Peptidase_S10"/>
    <property type="match status" value="1"/>
</dbReference>
<proteinExistence type="predicted"/>
<organism evidence="2 3">
    <name type="scientific">Natronosporangium hydrolyticum</name>
    <dbReference type="NCBI Taxonomy" id="2811111"/>
    <lineage>
        <taxon>Bacteria</taxon>
        <taxon>Bacillati</taxon>
        <taxon>Actinomycetota</taxon>
        <taxon>Actinomycetes</taxon>
        <taxon>Micromonosporales</taxon>
        <taxon>Micromonosporaceae</taxon>
        <taxon>Natronosporangium</taxon>
    </lineage>
</organism>
<accession>A0A895YE69</accession>
<feature type="region of interest" description="Disordered" evidence="1">
    <location>
        <begin position="1"/>
        <end position="38"/>
    </location>
</feature>